<dbReference type="EMBL" id="MU118048">
    <property type="protein sequence ID" value="KAF9646813.1"/>
    <property type="molecule type" value="Genomic_DNA"/>
</dbReference>
<proteinExistence type="predicted"/>
<gene>
    <name evidence="1" type="ORF">BDM02DRAFT_2889932</name>
</gene>
<reference evidence="1" key="2">
    <citation type="journal article" date="2020" name="Nat. Commun.">
        <title>Large-scale genome sequencing of mycorrhizal fungi provides insights into the early evolution of symbiotic traits.</title>
        <authorList>
            <person name="Miyauchi S."/>
            <person name="Kiss E."/>
            <person name="Kuo A."/>
            <person name="Drula E."/>
            <person name="Kohler A."/>
            <person name="Sanchez-Garcia M."/>
            <person name="Morin E."/>
            <person name="Andreopoulos B."/>
            <person name="Barry K.W."/>
            <person name="Bonito G."/>
            <person name="Buee M."/>
            <person name="Carver A."/>
            <person name="Chen C."/>
            <person name="Cichocki N."/>
            <person name="Clum A."/>
            <person name="Culley D."/>
            <person name="Crous P.W."/>
            <person name="Fauchery L."/>
            <person name="Girlanda M."/>
            <person name="Hayes R.D."/>
            <person name="Keri Z."/>
            <person name="LaButti K."/>
            <person name="Lipzen A."/>
            <person name="Lombard V."/>
            <person name="Magnuson J."/>
            <person name="Maillard F."/>
            <person name="Murat C."/>
            <person name="Nolan M."/>
            <person name="Ohm R.A."/>
            <person name="Pangilinan J."/>
            <person name="Pereira M.F."/>
            <person name="Perotto S."/>
            <person name="Peter M."/>
            <person name="Pfister S."/>
            <person name="Riley R."/>
            <person name="Sitrit Y."/>
            <person name="Stielow J.B."/>
            <person name="Szollosi G."/>
            <person name="Zifcakova L."/>
            <person name="Stursova M."/>
            <person name="Spatafora J.W."/>
            <person name="Tedersoo L."/>
            <person name="Vaario L.M."/>
            <person name="Yamada A."/>
            <person name="Yan M."/>
            <person name="Wang P."/>
            <person name="Xu J."/>
            <person name="Bruns T."/>
            <person name="Baldrian P."/>
            <person name="Vilgalys R."/>
            <person name="Dunand C."/>
            <person name="Henrissat B."/>
            <person name="Grigoriev I.V."/>
            <person name="Hibbett D."/>
            <person name="Nagy L.G."/>
            <person name="Martin F.M."/>
        </authorList>
    </citation>
    <scope>NUCLEOTIDE SEQUENCE</scope>
    <source>
        <strain evidence="1">P2</strain>
    </source>
</reference>
<comment type="caution">
    <text evidence="1">The sequence shown here is derived from an EMBL/GenBank/DDBJ whole genome shotgun (WGS) entry which is preliminary data.</text>
</comment>
<evidence type="ECO:0000313" key="2">
    <source>
        <dbReference type="Proteomes" id="UP000886501"/>
    </source>
</evidence>
<protein>
    <submittedName>
        <fullName evidence="1">Uncharacterized protein</fullName>
    </submittedName>
</protein>
<dbReference type="Proteomes" id="UP000886501">
    <property type="component" value="Unassembled WGS sequence"/>
</dbReference>
<organism evidence="1 2">
    <name type="scientific">Thelephora ganbajun</name>
    <name type="common">Ganba fungus</name>
    <dbReference type="NCBI Taxonomy" id="370292"/>
    <lineage>
        <taxon>Eukaryota</taxon>
        <taxon>Fungi</taxon>
        <taxon>Dikarya</taxon>
        <taxon>Basidiomycota</taxon>
        <taxon>Agaricomycotina</taxon>
        <taxon>Agaricomycetes</taxon>
        <taxon>Thelephorales</taxon>
        <taxon>Thelephoraceae</taxon>
        <taxon>Thelephora</taxon>
    </lineage>
</organism>
<evidence type="ECO:0000313" key="1">
    <source>
        <dbReference type="EMBL" id="KAF9646813.1"/>
    </source>
</evidence>
<keyword evidence="2" id="KW-1185">Reference proteome</keyword>
<accession>A0ACB6ZB38</accession>
<reference evidence="1" key="1">
    <citation type="submission" date="2019-10" db="EMBL/GenBank/DDBJ databases">
        <authorList>
            <consortium name="DOE Joint Genome Institute"/>
            <person name="Kuo A."/>
            <person name="Miyauchi S."/>
            <person name="Kiss E."/>
            <person name="Drula E."/>
            <person name="Kohler A."/>
            <person name="Sanchez-Garcia M."/>
            <person name="Andreopoulos B."/>
            <person name="Barry K.W."/>
            <person name="Bonito G."/>
            <person name="Buee M."/>
            <person name="Carver A."/>
            <person name="Chen C."/>
            <person name="Cichocki N."/>
            <person name="Clum A."/>
            <person name="Culley D."/>
            <person name="Crous P.W."/>
            <person name="Fauchery L."/>
            <person name="Girlanda M."/>
            <person name="Hayes R."/>
            <person name="Keri Z."/>
            <person name="Labutti K."/>
            <person name="Lipzen A."/>
            <person name="Lombard V."/>
            <person name="Magnuson J."/>
            <person name="Maillard F."/>
            <person name="Morin E."/>
            <person name="Murat C."/>
            <person name="Nolan M."/>
            <person name="Ohm R."/>
            <person name="Pangilinan J."/>
            <person name="Pereira M."/>
            <person name="Perotto S."/>
            <person name="Peter M."/>
            <person name="Riley R."/>
            <person name="Sitrit Y."/>
            <person name="Stielow B."/>
            <person name="Szollosi G."/>
            <person name="Zifcakova L."/>
            <person name="Stursova M."/>
            <person name="Spatafora J.W."/>
            <person name="Tedersoo L."/>
            <person name="Vaario L.-M."/>
            <person name="Yamada A."/>
            <person name="Yan M."/>
            <person name="Wang P."/>
            <person name="Xu J."/>
            <person name="Bruns T."/>
            <person name="Baldrian P."/>
            <person name="Vilgalys R."/>
            <person name="Henrissat B."/>
            <person name="Grigoriev I.V."/>
            <person name="Hibbett D."/>
            <person name="Nagy L.G."/>
            <person name="Martin F.M."/>
        </authorList>
    </citation>
    <scope>NUCLEOTIDE SEQUENCE</scope>
    <source>
        <strain evidence="1">P2</strain>
    </source>
</reference>
<name>A0ACB6ZB38_THEGA</name>
<sequence length="113" mass="13073">MSFTPGGTYRWMSPELHDPEKFGLLGSGSDRPTRQSDCYALGMVIYEMLCGHVPYHDFAHEVLVINAAMGGFDRRNRRTRYTLDLLKYYENWLNNVGWKIGAHGRMRRISFPA</sequence>